<organism evidence="10 11">
    <name type="scientific">Vanilla planifolia</name>
    <name type="common">Vanilla</name>
    <dbReference type="NCBI Taxonomy" id="51239"/>
    <lineage>
        <taxon>Eukaryota</taxon>
        <taxon>Viridiplantae</taxon>
        <taxon>Streptophyta</taxon>
        <taxon>Embryophyta</taxon>
        <taxon>Tracheophyta</taxon>
        <taxon>Spermatophyta</taxon>
        <taxon>Magnoliopsida</taxon>
        <taxon>Liliopsida</taxon>
        <taxon>Asparagales</taxon>
        <taxon>Orchidaceae</taxon>
        <taxon>Vanilloideae</taxon>
        <taxon>Vanilleae</taxon>
        <taxon>Vanilla</taxon>
    </lineage>
</organism>
<keyword evidence="5" id="KW-0804">Transcription</keyword>
<evidence type="ECO:0000256" key="2">
    <source>
        <dbReference type="ARBA" id="ARBA00008189"/>
    </source>
</evidence>
<evidence type="ECO:0000259" key="9">
    <source>
        <dbReference type="PROSITE" id="PS50811"/>
    </source>
</evidence>
<reference evidence="10 11" key="1">
    <citation type="journal article" date="2020" name="Nat. Food">
        <title>A phased Vanilla planifolia genome enables genetic improvement of flavour and production.</title>
        <authorList>
            <person name="Hasing T."/>
            <person name="Tang H."/>
            <person name="Brym M."/>
            <person name="Khazi F."/>
            <person name="Huang T."/>
            <person name="Chambers A.H."/>
        </authorList>
    </citation>
    <scope>NUCLEOTIDE SEQUENCE [LARGE SCALE GENOMIC DNA]</scope>
    <source>
        <tissue evidence="10">Leaf</tissue>
    </source>
</reference>
<feature type="region of interest" description="Disordered" evidence="8">
    <location>
        <begin position="134"/>
        <end position="166"/>
    </location>
</feature>
<comment type="similarity">
    <text evidence="2">Belongs to the WRKY group II-a family.</text>
</comment>
<feature type="compositionally biased region" description="Basic residues" evidence="8">
    <location>
        <begin position="7"/>
        <end position="20"/>
    </location>
</feature>
<evidence type="ECO:0000256" key="3">
    <source>
        <dbReference type="ARBA" id="ARBA00023015"/>
    </source>
</evidence>
<dbReference type="EMBL" id="JADCNM010000008">
    <property type="protein sequence ID" value="KAG0472343.1"/>
    <property type="molecule type" value="Genomic_DNA"/>
</dbReference>
<proteinExistence type="inferred from homology"/>
<feature type="compositionally biased region" description="Low complexity" evidence="8">
    <location>
        <begin position="263"/>
        <end position="280"/>
    </location>
</feature>
<evidence type="ECO:0000313" key="10">
    <source>
        <dbReference type="EMBL" id="KAG0472343.1"/>
    </source>
</evidence>
<evidence type="ECO:0000256" key="7">
    <source>
        <dbReference type="SAM" id="Coils"/>
    </source>
</evidence>
<dbReference type="PANTHER" id="PTHR31429">
    <property type="entry name" value="WRKY TRANSCRIPTION FACTOR 36-RELATED"/>
    <property type="match status" value="1"/>
</dbReference>
<dbReference type="SMART" id="SM00774">
    <property type="entry name" value="WRKY"/>
    <property type="match status" value="1"/>
</dbReference>
<keyword evidence="4" id="KW-0238">DNA-binding</keyword>
<dbReference type="GO" id="GO:0005634">
    <property type="term" value="C:nucleus"/>
    <property type="evidence" value="ECO:0007669"/>
    <property type="project" value="UniProtKB-SubCell"/>
</dbReference>
<feature type="region of interest" description="Disordered" evidence="8">
    <location>
        <begin position="1"/>
        <end position="20"/>
    </location>
</feature>
<dbReference type="PROSITE" id="PS50811">
    <property type="entry name" value="WRKY"/>
    <property type="match status" value="1"/>
</dbReference>
<sequence>MANSEGKKKRTTKSMRKFKKVRRHPQEGLRLFEGLEAAIMKLSETVFSSYCFKEPDPSFGCISMDPATKLGCSTTLSLDLSVGPTTFGIVDASASIMEEKLNKLTEENRRLHEMLSTMSANYDALHNQLLNLMRAPPSKRGTASPAIERKRESPDSDCPVDDSSEDSYKRFRVDSKSIISRISFRTDPSETSLVVKDGYQWRKYGQKVTRDNPSPRAYFRCSYAPSCPVKKKVQRSVEDRSMLVATYEGEHNHKPPIQGEGLGRPNRGSGSSPSSGSLTSFNQKMTIDLTEERKEANVSRRSCEEIASPRLHKVVAEQMAASLVKDPDFRASLANAIFGRDFLHSPAQN</sequence>
<dbReference type="InterPro" id="IPR044810">
    <property type="entry name" value="WRKY_plant"/>
</dbReference>
<evidence type="ECO:0000313" key="11">
    <source>
        <dbReference type="Proteomes" id="UP000639772"/>
    </source>
</evidence>
<dbReference type="Proteomes" id="UP000639772">
    <property type="component" value="Unassembled WGS sequence"/>
</dbReference>
<protein>
    <recommendedName>
        <fullName evidence="9">WRKY domain-containing protein</fullName>
    </recommendedName>
</protein>
<evidence type="ECO:0000256" key="8">
    <source>
        <dbReference type="SAM" id="MobiDB-lite"/>
    </source>
</evidence>
<dbReference type="FunFam" id="2.20.25.80:FF:000008">
    <property type="entry name" value="WRKY transcription factor 40"/>
    <property type="match status" value="1"/>
</dbReference>
<dbReference type="GO" id="GO:0003700">
    <property type="term" value="F:DNA-binding transcription factor activity"/>
    <property type="evidence" value="ECO:0007669"/>
    <property type="project" value="InterPro"/>
</dbReference>
<name>A0A835USH9_VANPL</name>
<evidence type="ECO:0000256" key="1">
    <source>
        <dbReference type="ARBA" id="ARBA00004123"/>
    </source>
</evidence>
<evidence type="ECO:0000256" key="4">
    <source>
        <dbReference type="ARBA" id="ARBA00023125"/>
    </source>
</evidence>
<comment type="caution">
    <text evidence="10">The sequence shown here is derived from an EMBL/GenBank/DDBJ whole genome shotgun (WGS) entry which is preliminary data.</text>
</comment>
<dbReference type="GO" id="GO:0051707">
    <property type="term" value="P:response to other organism"/>
    <property type="evidence" value="ECO:0007669"/>
    <property type="project" value="UniProtKB-ARBA"/>
</dbReference>
<dbReference type="Pfam" id="PF03106">
    <property type="entry name" value="WRKY"/>
    <property type="match status" value="1"/>
</dbReference>
<evidence type="ECO:0000256" key="6">
    <source>
        <dbReference type="ARBA" id="ARBA00023242"/>
    </source>
</evidence>
<keyword evidence="3" id="KW-0805">Transcription regulation</keyword>
<evidence type="ECO:0000256" key="5">
    <source>
        <dbReference type="ARBA" id="ARBA00023163"/>
    </source>
</evidence>
<dbReference type="PANTHER" id="PTHR31429:SF3">
    <property type="entry name" value="WRKY TRANSCRIPTION FACTOR 40-RELATED"/>
    <property type="match status" value="1"/>
</dbReference>
<dbReference type="Gene3D" id="2.20.25.80">
    <property type="entry name" value="WRKY domain"/>
    <property type="match status" value="1"/>
</dbReference>
<gene>
    <name evidence="10" type="ORF">HPP92_016889</name>
</gene>
<dbReference type="OrthoDB" id="1879341at2759"/>
<keyword evidence="6" id="KW-0539">Nucleus</keyword>
<dbReference type="GO" id="GO:0043565">
    <property type="term" value="F:sequence-specific DNA binding"/>
    <property type="evidence" value="ECO:0007669"/>
    <property type="project" value="InterPro"/>
</dbReference>
<dbReference type="InterPro" id="IPR036576">
    <property type="entry name" value="WRKY_dom_sf"/>
</dbReference>
<keyword evidence="7" id="KW-0175">Coiled coil</keyword>
<feature type="coiled-coil region" evidence="7">
    <location>
        <begin position="94"/>
        <end position="121"/>
    </location>
</feature>
<dbReference type="AlphaFoldDB" id="A0A835USH9"/>
<dbReference type="SUPFAM" id="SSF118290">
    <property type="entry name" value="WRKY DNA-binding domain"/>
    <property type="match status" value="1"/>
</dbReference>
<comment type="subcellular location">
    <subcellularLocation>
        <location evidence="1">Nucleus</location>
    </subcellularLocation>
</comment>
<dbReference type="InterPro" id="IPR003657">
    <property type="entry name" value="WRKY_dom"/>
</dbReference>
<feature type="domain" description="WRKY" evidence="9">
    <location>
        <begin position="190"/>
        <end position="256"/>
    </location>
</feature>
<accession>A0A835USH9</accession>
<feature type="region of interest" description="Disordered" evidence="8">
    <location>
        <begin position="246"/>
        <end position="282"/>
    </location>
</feature>